<feature type="transmembrane region" description="Helical" evidence="1">
    <location>
        <begin position="6"/>
        <end position="28"/>
    </location>
</feature>
<dbReference type="GO" id="GO:0005737">
    <property type="term" value="C:cytoplasm"/>
    <property type="evidence" value="ECO:0007669"/>
    <property type="project" value="TreeGrafter"/>
</dbReference>
<name>A0A9X2HWJ5_9SPHN</name>
<feature type="domain" description="Metallo-beta-lactamase" evidence="2">
    <location>
        <begin position="123"/>
        <end position="322"/>
    </location>
</feature>
<keyword evidence="4" id="KW-1185">Reference proteome</keyword>
<dbReference type="Pfam" id="PF12706">
    <property type="entry name" value="Lactamase_B_2"/>
    <property type="match status" value="1"/>
</dbReference>
<accession>A0A9X2HWJ5</accession>
<protein>
    <submittedName>
        <fullName evidence="3">MBL fold metallo-hydrolase</fullName>
    </submittedName>
</protein>
<evidence type="ECO:0000313" key="4">
    <source>
        <dbReference type="Proteomes" id="UP001139486"/>
    </source>
</evidence>
<dbReference type="InterPro" id="IPR001279">
    <property type="entry name" value="Metallo-B-lactamas"/>
</dbReference>
<dbReference type="Gene3D" id="3.60.15.10">
    <property type="entry name" value="Ribonuclease Z/Hydroxyacylglutathione hydrolase-like"/>
    <property type="match status" value="1"/>
</dbReference>
<sequence>MVVARALKIIGGIVLGLIVLVGLTVTIVPRFLDRLYYEGDASGHYDGARFFNPDGDADTLRMPAGGSRAGFFWRYLTKNDGRPPWPTSVAVIPSRPAARVEGERMVVTWIGHASVLIQTQGLNILTDPIYAEHAGPFGLGPQRVAGPGVRFEDLPKIDLVLVSHNHYDHLDQAALERLWQRDRPRIVTSLGNDSVIGQTGASATALDWGQQASIRPGVAVAVTRNHHWGSRWFTDRNRALWSSFVVRLPSGGNVFFAGDTGFGDGKWPAEAAALGPIRFAMIPIGAFRFVPGQMSSGSHVGPAEAALIHQRLGAARSMAIHWGTFRLSYEGYDTPPKMLAAAMRCTGGSGFTAERIGVPFDVPPYAVPVAGKPMAQADMLRCLDTPAVKALP</sequence>
<dbReference type="InterPro" id="IPR036866">
    <property type="entry name" value="RibonucZ/Hydroxyglut_hydro"/>
</dbReference>
<organism evidence="3 4">
    <name type="scientific">Sphingomonas liriopis</name>
    <dbReference type="NCBI Taxonomy" id="2949094"/>
    <lineage>
        <taxon>Bacteria</taxon>
        <taxon>Pseudomonadati</taxon>
        <taxon>Pseudomonadota</taxon>
        <taxon>Alphaproteobacteria</taxon>
        <taxon>Sphingomonadales</taxon>
        <taxon>Sphingomonadaceae</taxon>
        <taxon>Sphingomonas</taxon>
    </lineage>
</organism>
<keyword evidence="1" id="KW-0472">Membrane</keyword>
<dbReference type="Proteomes" id="UP001139486">
    <property type="component" value="Unassembled WGS sequence"/>
</dbReference>
<keyword evidence="1" id="KW-1133">Transmembrane helix</keyword>
<gene>
    <name evidence="3" type="ORF">M9979_07915</name>
</gene>
<dbReference type="PANTHER" id="PTHR15032">
    <property type="entry name" value="N-ACYL-PHOSPHATIDYLETHANOLAMINE-HYDROLYZING PHOSPHOLIPASE D"/>
    <property type="match status" value="1"/>
</dbReference>
<proteinExistence type="predicted"/>
<reference evidence="3" key="1">
    <citation type="submission" date="2022-05" db="EMBL/GenBank/DDBJ databases">
        <title>Sphingomonas sp. strain RP10 Genome sequencing and assembly.</title>
        <authorList>
            <person name="Kim I."/>
        </authorList>
    </citation>
    <scope>NUCLEOTIDE SEQUENCE</scope>
    <source>
        <strain evidence="3">RP10</strain>
    </source>
</reference>
<dbReference type="RefSeq" id="WP_254288816.1">
    <property type="nucleotide sequence ID" value="NZ_JAMLDY010000008.1"/>
</dbReference>
<dbReference type="EMBL" id="JAMLDY010000008">
    <property type="protein sequence ID" value="MCP3734794.1"/>
    <property type="molecule type" value="Genomic_DNA"/>
</dbReference>
<evidence type="ECO:0000256" key="1">
    <source>
        <dbReference type="SAM" id="Phobius"/>
    </source>
</evidence>
<comment type="caution">
    <text evidence="3">The sequence shown here is derived from an EMBL/GenBank/DDBJ whole genome shotgun (WGS) entry which is preliminary data.</text>
</comment>
<dbReference type="SUPFAM" id="SSF56281">
    <property type="entry name" value="Metallo-hydrolase/oxidoreductase"/>
    <property type="match status" value="1"/>
</dbReference>
<dbReference type="PANTHER" id="PTHR15032:SF4">
    <property type="entry name" value="N-ACYL-PHOSPHATIDYLETHANOLAMINE-HYDROLYZING PHOSPHOLIPASE D"/>
    <property type="match status" value="1"/>
</dbReference>
<evidence type="ECO:0000313" key="3">
    <source>
        <dbReference type="EMBL" id="MCP3734794.1"/>
    </source>
</evidence>
<dbReference type="AlphaFoldDB" id="A0A9X2HWJ5"/>
<evidence type="ECO:0000259" key="2">
    <source>
        <dbReference type="Pfam" id="PF12706"/>
    </source>
</evidence>
<keyword evidence="1" id="KW-0812">Transmembrane</keyword>